<organism evidence="3 4">
    <name type="scientific">Edaphobacter aggregans</name>
    <dbReference type="NCBI Taxonomy" id="570835"/>
    <lineage>
        <taxon>Bacteria</taxon>
        <taxon>Pseudomonadati</taxon>
        <taxon>Acidobacteriota</taxon>
        <taxon>Terriglobia</taxon>
        <taxon>Terriglobales</taxon>
        <taxon>Acidobacteriaceae</taxon>
        <taxon>Edaphobacter</taxon>
    </lineage>
</organism>
<feature type="chain" id="PRO_5018595140" description="Carboxypeptidase family protein" evidence="2">
    <location>
        <begin position="36"/>
        <end position="1028"/>
    </location>
</feature>
<evidence type="ECO:0000313" key="3">
    <source>
        <dbReference type="EMBL" id="RSL18700.1"/>
    </source>
</evidence>
<accession>A0A3R9PCK4</accession>
<evidence type="ECO:0000256" key="2">
    <source>
        <dbReference type="SAM" id="SignalP"/>
    </source>
</evidence>
<comment type="caution">
    <text evidence="3">The sequence shown here is derived from an EMBL/GenBank/DDBJ whole genome shotgun (WGS) entry which is preliminary data.</text>
</comment>
<sequence length="1028" mass="111183">MSSKVILARFVALAIPLVLLSVAALSSAQSTPAFATVDGTVTNNGVQGAVRLEHVPLQPSVGEDGFSSKVAEDGTFHLVDIPPGTYRLLADAENQLHGVYGAADLYQSGTLIQIHPGEHLRGLAIRLLPDPPAICGQVLDAAGRPTLATVEAYGVNADFGSVTRLESPTQLTNADGRFRFPNLFNQGHFFLRANGTWYPSAVSFSGARLLEPARAATGGHCVEIRLQPDRCKGVPLAAHFVDALKFPIFEYEIALYEINPSGQLFDSQVVQINQADGVHLENVCPDRYIASMRDRWAKPQLFVSPIFTVQPPGGSVDLHESSQPDLGKIVAAELNQPPLASAELTITLEGLTTKEGCSSGVIQQASLFREGDRNAAFATADKDGLFRWKNLLSGNYRIEYGFWAHNAVNLKTFSVDGKDADPTDFYISPGRAVQVHVVLSNLPAKHPSALPLRNASSHDLPAGFHPPASLVGKVEGEHAMDSAAVLHSIRFNSARSSEYRSPVASDGNFRFDRIDPGLYTLWVESPGNPVSVYGAEGVGLEGTPLVFTAGQQIKNLKVNLFPTPGICGRVVDLEGNPRIGVQIGFQGFLSQSAQNQTERTATTDESGRFDLKSPAVPPDLELWEQERGTRTFYPWQPNYRPLSITAKSGDDSYNSRCPYTLQMASPAEGNGGGITIAGTVAGTYSPAKGEHLWAILSPVSNRLAPKPVKIDIKDMSFAFSAITPGEYILTLIDGLGNAMMSCSAVCYGETTYIRDSQKVTVTASPQSNLTLQLRPLPQVIGELTIDGKPPVPGPQTHWKDWTAWLVSSRHGQPPDSAKLDERGHFSLPALGTESHSFLFNYFWPDYAVRKITIDGNEVSPDDIRLTYGQVAHMVVDVTTVTSQGSVHSSPSNPPVDSFRDLCANFVGAPAYSALLIPDPISSPNPQFPIKQGRETGTLYTASFHGILPGHYRVLAFENLLFTNEFRRRAGQALLENPDLVQALAVFGKPVEVVAGKPFDFEAPLITEKLQGLLAQFGIPVPTYSTFLR</sequence>
<evidence type="ECO:0000256" key="1">
    <source>
        <dbReference type="SAM" id="MobiDB-lite"/>
    </source>
</evidence>
<dbReference type="EMBL" id="RSDW01000001">
    <property type="protein sequence ID" value="RSL18700.1"/>
    <property type="molecule type" value="Genomic_DNA"/>
</dbReference>
<evidence type="ECO:0000313" key="4">
    <source>
        <dbReference type="Proteomes" id="UP000269669"/>
    </source>
</evidence>
<dbReference type="Proteomes" id="UP000269669">
    <property type="component" value="Unassembled WGS sequence"/>
</dbReference>
<feature type="signal peptide" evidence="2">
    <location>
        <begin position="1"/>
        <end position="35"/>
    </location>
</feature>
<keyword evidence="2" id="KW-0732">Signal</keyword>
<feature type="region of interest" description="Disordered" evidence="1">
    <location>
        <begin position="592"/>
        <end position="615"/>
    </location>
</feature>
<reference evidence="3 4" key="1">
    <citation type="submission" date="2018-12" db="EMBL/GenBank/DDBJ databases">
        <title>Sequencing of bacterial isolates from soil warming experiment in Harvard Forest, Massachusetts, USA.</title>
        <authorList>
            <person name="Deangelis K."/>
        </authorList>
    </citation>
    <scope>NUCLEOTIDE SEQUENCE [LARGE SCALE GENOMIC DNA]</scope>
    <source>
        <strain evidence="3 4">EB153</strain>
    </source>
</reference>
<dbReference type="OrthoDB" id="121990at2"/>
<dbReference type="AlphaFoldDB" id="A0A3R9PCK4"/>
<protein>
    <recommendedName>
        <fullName evidence="5">Carboxypeptidase family protein</fullName>
    </recommendedName>
</protein>
<proteinExistence type="predicted"/>
<gene>
    <name evidence="3" type="ORF">EDE15_4299</name>
</gene>
<keyword evidence="4" id="KW-1185">Reference proteome</keyword>
<evidence type="ECO:0008006" key="5">
    <source>
        <dbReference type="Google" id="ProtNLM"/>
    </source>
</evidence>
<name>A0A3R9PCK4_9BACT</name>
<dbReference type="RefSeq" id="WP_125487022.1">
    <property type="nucleotide sequence ID" value="NZ_RSDW01000001.1"/>
</dbReference>
<feature type="compositionally biased region" description="Basic and acidic residues" evidence="1">
    <location>
        <begin position="601"/>
        <end position="611"/>
    </location>
</feature>